<dbReference type="Proteomes" id="UP001228044">
    <property type="component" value="Unassembled WGS sequence"/>
</dbReference>
<organism evidence="2 3">
    <name type="scientific">Roseateles violae</name>
    <dbReference type="NCBI Taxonomy" id="3058042"/>
    <lineage>
        <taxon>Bacteria</taxon>
        <taxon>Pseudomonadati</taxon>
        <taxon>Pseudomonadota</taxon>
        <taxon>Betaproteobacteria</taxon>
        <taxon>Burkholderiales</taxon>
        <taxon>Sphaerotilaceae</taxon>
        <taxon>Roseateles</taxon>
    </lineage>
</organism>
<feature type="region of interest" description="Disordered" evidence="1">
    <location>
        <begin position="141"/>
        <end position="165"/>
    </location>
</feature>
<proteinExistence type="predicted"/>
<evidence type="ECO:0000256" key="1">
    <source>
        <dbReference type="SAM" id="MobiDB-lite"/>
    </source>
</evidence>
<feature type="compositionally biased region" description="Polar residues" evidence="1">
    <location>
        <begin position="145"/>
        <end position="165"/>
    </location>
</feature>
<comment type="caution">
    <text evidence="2">The sequence shown here is derived from an EMBL/GenBank/DDBJ whole genome shotgun (WGS) entry which is preliminary data.</text>
</comment>
<accession>A0ABT8DS46</accession>
<dbReference type="EMBL" id="JAUHHC010000001">
    <property type="protein sequence ID" value="MDN3919124.1"/>
    <property type="molecule type" value="Genomic_DNA"/>
</dbReference>
<evidence type="ECO:0000313" key="3">
    <source>
        <dbReference type="Proteomes" id="UP001228044"/>
    </source>
</evidence>
<name>A0ABT8DS46_9BURK</name>
<gene>
    <name evidence="2" type="ORF">QWJ38_02410</name>
</gene>
<evidence type="ECO:0000313" key="2">
    <source>
        <dbReference type="EMBL" id="MDN3919124.1"/>
    </source>
</evidence>
<keyword evidence="3" id="KW-1185">Reference proteome</keyword>
<protein>
    <submittedName>
        <fullName evidence="2">Uncharacterized protein</fullName>
    </submittedName>
</protein>
<sequence>MIYRCADAANDRLGAAEVDLEELLTPLAAAMDGELGEDMLFGETTIESAGLEYAAEGARRSGVRIDIQVAGAGTARALAASDLDPALPESVVLQDVYDPCYADVLGITTIGAFRQLPLFMDFLFLPTASLRSSRELKGKLASHLGRTSRNPSSSAASTVKSQMLR</sequence>
<reference evidence="2 3" key="1">
    <citation type="submission" date="2023-06" db="EMBL/GenBank/DDBJ databases">
        <title>Pelomonas sp. PFR6 16S ribosomal RNA gene Genome sequencing and assembly.</title>
        <authorList>
            <person name="Woo H."/>
        </authorList>
    </citation>
    <scope>NUCLEOTIDE SEQUENCE [LARGE SCALE GENOMIC DNA]</scope>
    <source>
        <strain evidence="2 3">PFR6</strain>
    </source>
</reference>